<dbReference type="InterPro" id="IPR037066">
    <property type="entry name" value="Plug_dom_sf"/>
</dbReference>
<sequence length="843" mass="90091">MEIQKLTLRTLSARTLAGCSVIALGMASATPALAQSTGAEPEQTTTAPADSTGLQEIIVNARKVAENQQDVPVAVTAFTGDDLVNQNAQKVENLAAFTPGMSTRQGSSTPTALTITLRGQVQTDILATLDPSVGTYVDGVYWARAYGLNGSLLDIKSVQVLKGPQGTLFGRNTTGGALLINTNDPDLNDFGGRFSVTYGRFNEFETTGVVNLPVVTDRVALRLAATRLTRDGYTRNVIPATANTALTGNTVVNRGPFTTNQNGKRFDNRDRWNARGKLLVQATDNLSLLFSGEVFDSDETVPARQLRFVTNPFTAANTTYNTSGTAGLYVGLLNGSPPPLPTDAPAVQGQKAGAAIALGNSILNAQAATLAANPKTTSNNERPYATARTYTYGLTAALEVPWGEAKLITSARQVRTSAGLDLEGSSYSVHFTEGQQKLKQQSAELQTTGKAFNGAIDFAAGLFAFHESGHDQSISVVAPEINGATSHFYGLINNDSMGVYTQASYHITPALTFTGGLRYSVDDKGLETRNNNYLRASKTTICSIIPGTFVVATETVGPAQCAFRRRDSFSGWSWTAGVDYKVTDDVMVYAKASKGFRSGGQNLRAPSTVAFLPFKPETAYSYEVGLKSEFFNRRVRFNAAAYTSDINDIQRSTLIATAPIPPSTLPGTATILGNAGKARIRGVEAELAAVVFPGLTVSASGALTDPKYVKFADLSGDRSFERFVGVPKRQFGVAADYSTELMSDAKLSLHADYSWRSDTALSEYNWAPNPQNALIQDKTTAKALGLLGARAAVEYGNFELAVFGRNLTNERKFVTNLLVAPVGYITGIRQEPRTYGVTGTVKF</sequence>
<dbReference type="InterPro" id="IPR012910">
    <property type="entry name" value="Plug_dom"/>
</dbReference>
<evidence type="ECO:0000256" key="3">
    <source>
        <dbReference type="ARBA" id="ARBA00022452"/>
    </source>
</evidence>
<evidence type="ECO:0000256" key="10">
    <source>
        <dbReference type="ARBA" id="ARBA00023136"/>
    </source>
</evidence>
<keyword evidence="6 15" id="KW-0732">Signal</keyword>
<comment type="caution">
    <text evidence="18">The sequence shown here is derived from an EMBL/GenBank/DDBJ whole genome shotgun (WGS) entry which is preliminary data.</text>
</comment>
<feature type="domain" description="TonB-dependent receptor plug" evidence="17">
    <location>
        <begin position="68"/>
        <end position="177"/>
    </location>
</feature>
<dbReference type="InterPro" id="IPR010917">
    <property type="entry name" value="TonB_rcpt_CS"/>
</dbReference>
<keyword evidence="2 12" id="KW-0813">Transport</keyword>
<evidence type="ECO:0000256" key="14">
    <source>
        <dbReference type="RuleBase" id="RU003357"/>
    </source>
</evidence>
<evidence type="ECO:0000256" key="12">
    <source>
        <dbReference type="PROSITE-ProRule" id="PRU01360"/>
    </source>
</evidence>
<dbReference type="PROSITE" id="PS01156">
    <property type="entry name" value="TONB_DEPENDENT_REC_2"/>
    <property type="match status" value="1"/>
</dbReference>
<protein>
    <submittedName>
        <fullName evidence="18">TonB-dependent receptor</fullName>
    </submittedName>
</protein>
<dbReference type="InterPro" id="IPR000531">
    <property type="entry name" value="Beta-barrel_TonB"/>
</dbReference>
<dbReference type="InterPro" id="IPR039426">
    <property type="entry name" value="TonB-dep_rcpt-like"/>
</dbReference>
<keyword evidence="8" id="KW-0406">Ion transport</keyword>
<evidence type="ECO:0000256" key="13">
    <source>
        <dbReference type="PROSITE-ProRule" id="PRU10144"/>
    </source>
</evidence>
<dbReference type="Gene3D" id="2.170.130.10">
    <property type="entry name" value="TonB-dependent receptor, plug domain"/>
    <property type="match status" value="1"/>
</dbReference>
<keyword evidence="19" id="KW-1185">Reference proteome</keyword>
<keyword evidence="10 12" id="KW-0472">Membrane</keyword>
<feature type="signal peptide" evidence="15">
    <location>
        <begin position="1"/>
        <end position="34"/>
    </location>
</feature>
<dbReference type="SUPFAM" id="SSF56935">
    <property type="entry name" value="Porins"/>
    <property type="match status" value="1"/>
</dbReference>
<dbReference type="Pfam" id="PF00593">
    <property type="entry name" value="TonB_dep_Rec_b-barrel"/>
    <property type="match status" value="1"/>
</dbReference>
<evidence type="ECO:0000313" key="19">
    <source>
        <dbReference type="Proteomes" id="UP001595828"/>
    </source>
</evidence>
<gene>
    <name evidence="18" type="ORF">ACFO0A_12265</name>
</gene>
<dbReference type="InterPro" id="IPR036942">
    <property type="entry name" value="Beta-barrel_TonB_sf"/>
</dbReference>
<evidence type="ECO:0000256" key="2">
    <source>
        <dbReference type="ARBA" id="ARBA00022448"/>
    </source>
</evidence>
<dbReference type="Proteomes" id="UP001595828">
    <property type="component" value="Unassembled WGS sequence"/>
</dbReference>
<accession>A0ABV8RU96</accession>
<keyword evidence="11 12" id="KW-0998">Cell outer membrane</keyword>
<keyword evidence="9 14" id="KW-0798">TonB box</keyword>
<evidence type="ECO:0000256" key="9">
    <source>
        <dbReference type="ARBA" id="ARBA00023077"/>
    </source>
</evidence>
<dbReference type="PANTHER" id="PTHR32552">
    <property type="entry name" value="FERRICHROME IRON RECEPTOR-RELATED"/>
    <property type="match status" value="1"/>
</dbReference>
<feature type="chain" id="PRO_5045219999" evidence="15">
    <location>
        <begin position="35"/>
        <end position="843"/>
    </location>
</feature>
<evidence type="ECO:0000256" key="6">
    <source>
        <dbReference type="ARBA" id="ARBA00022729"/>
    </source>
</evidence>
<dbReference type="EMBL" id="JBHSDR010000006">
    <property type="protein sequence ID" value="MFC4295831.1"/>
    <property type="molecule type" value="Genomic_DNA"/>
</dbReference>
<name>A0ABV8RU96_9SPHN</name>
<evidence type="ECO:0000256" key="5">
    <source>
        <dbReference type="ARBA" id="ARBA00022692"/>
    </source>
</evidence>
<dbReference type="RefSeq" id="WP_379539295.1">
    <property type="nucleotide sequence ID" value="NZ_JBHSDR010000006.1"/>
</dbReference>
<dbReference type="PANTHER" id="PTHR32552:SF81">
    <property type="entry name" value="TONB-DEPENDENT OUTER MEMBRANE RECEPTOR"/>
    <property type="match status" value="1"/>
</dbReference>
<keyword evidence="18" id="KW-0675">Receptor</keyword>
<comment type="similarity">
    <text evidence="12 14">Belongs to the TonB-dependent receptor family.</text>
</comment>
<keyword evidence="4" id="KW-0410">Iron transport</keyword>
<keyword evidence="5 12" id="KW-0812">Transmembrane</keyword>
<dbReference type="PROSITE" id="PS52016">
    <property type="entry name" value="TONB_DEPENDENT_REC_3"/>
    <property type="match status" value="1"/>
</dbReference>
<evidence type="ECO:0000256" key="1">
    <source>
        <dbReference type="ARBA" id="ARBA00004571"/>
    </source>
</evidence>
<evidence type="ECO:0000256" key="11">
    <source>
        <dbReference type="ARBA" id="ARBA00023237"/>
    </source>
</evidence>
<evidence type="ECO:0000259" key="17">
    <source>
        <dbReference type="Pfam" id="PF07715"/>
    </source>
</evidence>
<comment type="subcellular location">
    <subcellularLocation>
        <location evidence="1 12">Cell outer membrane</location>
        <topology evidence="1 12">Multi-pass membrane protein</topology>
    </subcellularLocation>
</comment>
<reference evidence="19" key="1">
    <citation type="journal article" date="2019" name="Int. J. Syst. Evol. Microbiol.">
        <title>The Global Catalogue of Microorganisms (GCM) 10K type strain sequencing project: providing services to taxonomists for standard genome sequencing and annotation.</title>
        <authorList>
            <consortium name="The Broad Institute Genomics Platform"/>
            <consortium name="The Broad Institute Genome Sequencing Center for Infectious Disease"/>
            <person name="Wu L."/>
            <person name="Ma J."/>
        </authorList>
    </citation>
    <scope>NUCLEOTIDE SEQUENCE [LARGE SCALE GENOMIC DNA]</scope>
    <source>
        <strain evidence="19">CGMCC 1.12989</strain>
    </source>
</reference>
<evidence type="ECO:0000256" key="15">
    <source>
        <dbReference type="SAM" id="SignalP"/>
    </source>
</evidence>
<feature type="short sequence motif" description="TonB C-terminal box" evidence="13">
    <location>
        <begin position="826"/>
        <end position="843"/>
    </location>
</feature>
<evidence type="ECO:0000256" key="7">
    <source>
        <dbReference type="ARBA" id="ARBA00023004"/>
    </source>
</evidence>
<dbReference type="Pfam" id="PF07715">
    <property type="entry name" value="Plug"/>
    <property type="match status" value="1"/>
</dbReference>
<evidence type="ECO:0000313" key="18">
    <source>
        <dbReference type="EMBL" id="MFC4295831.1"/>
    </source>
</evidence>
<evidence type="ECO:0000259" key="16">
    <source>
        <dbReference type="Pfam" id="PF00593"/>
    </source>
</evidence>
<organism evidence="18 19">
    <name type="scientific">Novosphingobium tardum</name>
    <dbReference type="NCBI Taxonomy" id="1538021"/>
    <lineage>
        <taxon>Bacteria</taxon>
        <taxon>Pseudomonadati</taxon>
        <taxon>Pseudomonadota</taxon>
        <taxon>Alphaproteobacteria</taxon>
        <taxon>Sphingomonadales</taxon>
        <taxon>Sphingomonadaceae</taxon>
        <taxon>Novosphingobium</taxon>
    </lineage>
</organism>
<keyword evidence="7" id="KW-0408">Iron</keyword>
<dbReference type="Gene3D" id="2.40.170.20">
    <property type="entry name" value="TonB-dependent receptor, beta-barrel domain"/>
    <property type="match status" value="1"/>
</dbReference>
<keyword evidence="3 12" id="KW-1134">Transmembrane beta strand</keyword>
<evidence type="ECO:0000256" key="8">
    <source>
        <dbReference type="ARBA" id="ARBA00023065"/>
    </source>
</evidence>
<evidence type="ECO:0000256" key="4">
    <source>
        <dbReference type="ARBA" id="ARBA00022496"/>
    </source>
</evidence>
<proteinExistence type="inferred from homology"/>
<feature type="domain" description="TonB-dependent receptor-like beta-barrel" evidence="16">
    <location>
        <begin position="377"/>
        <end position="807"/>
    </location>
</feature>